<organism evidence="2 3">
    <name type="scientific">Paenibacillus rhizolycopersici</name>
    <dbReference type="NCBI Taxonomy" id="2780073"/>
    <lineage>
        <taxon>Bacteria</taxon>
        <taxon>Bacillati</taxon>
        <taxon>Bacillota</taxon>
        <taxon>Bacilli</taxon>
        <taxon>Bacillales</taxon>
        <taxon>Paenibacillaceae</taxon>
        <taxon>Paenibacillus</taxon>
    </lineage>
</organism>
<gene>
    <name evidence="2" type="ORF">IM700_010055</name>
</gene>
<dbReference type="RefSeq" id="WP_193417400.1">
    <property type="nucleotide sequence ID" value="NZ_JADCNN020000007.1"/>
</dbReference>
<evidence type="ECO:0000313" key="3">
    <source>
        <dbReference type="Proteomes" id="UP001516620"/>
    </source>
</evidence>
<dbReference type="InterPro" id="IPR014710">
    <property type="entry name" value="RmlC-like_jellyroll"/>
</dbReference>
<evidence type="ECO:0000259" key="1">
    <source>
        <dbReference type="Pfam" id="PF07883"/>
    </source>
</evidence>
<dbReference type="Proteomes" id="UP001516620">
    <property type="component" value="Unassembled WGS sequence"/>
</dbReference>
<dbReference type="InterPro" id="IPR011051">
    <property type="entry name" value="RmlC_Cupin_sf"/>
</dbReference>
<protein>
    <submittedName>
        <fullName evidence="2">Cupin domain-containing protein</fullName>
    </submittedName>
</protein>
<evidence type="ECO:0000313" key="2">
    <source>
        <dbReference type="EMBL" id="MBM6995988.1"/>
    </source>
</evidence>
<dbReference type="Gene3D" id="2.60.120.10">
    <property type="entry name" value="Jelly Rolls"/>
    <property type="match status" value="1"/>
</dbReference>
<proteinExistence type="predicted"/>
<comment type="caution">
    <text evidence="2">The sequence shown here is derived from an EMBL/GenBank/DDBJ whole genome shotgun (WGS) entry which is preliminary data.</text>
</comment>
<keyword evidence="3" id="KW-1185">Reference proteome</keyword>
<dbReference type="EMBL" id="JADCNN020000007">
    <property type="protein sequence ID" value="MBM6995988.1"/>
    <property type="molecule type" value="Genomic_DNA"/>
</dbReference>
<dbReference type="SUPFAM" id="SSF51182">
    <property type="entry name" value="RmlC-like cupins"/>
    <property type="match status" value="1"/>
</dbReference>
<sequence length="125" mass="13971">MKLFRFDQSVGRSIDKFGSKNLVITPILRILERHIDVVQISSMNMNPGGLIGGHEAHGPQLFIVVAGEGFITGRENLRIPIQSGQMAFWETGEWHEVMTIKGMSAIVIESDQLSPEELLLEEIIE</sequence>
<reference evidence="2 3" key="1">
    <citation type="submission" date="2021-01" db="EMBL/GenBank/DDBJ databases">
        <title>Paenibacillus sp.nov. isolated from the rhizosphere soil of tomato plant.</title>
        <authorList>
            <person name="Thin K.K."/>
            <person name="Zhang X."/>
            <person name="He S."/>
        </authorList>
    </citation>
    <scope>NUCLEOTIDE SEQUENCE [LARGE SCALE GENOMIC DNA]</scope>
    <source>
        <strain evidence="2 3">DXFW5</strain>
    </source>
</reference>
<dbReference type="Pfam" id="PF07883">
    <property type="entry name" value="Cupin_2"/>
    <property type="match status" value="1"/>
</dbReference>
<dbReference type="InterPro" id="IPR013096">
    <property type="entry name" value="Cupin_2"/>
</dbReference>
<name>A0ABS2H5A4_9BACL</name>
<feature type="domain" description="Cupin type-2" evidence="1">
    <location>
        <begin position="43"/>
        <end position="97"/>
    </location>
</feature>
<accession>A0ABS2H5A4</accession>